<keyword evidence="5" id="KW-1185">Reference proteome</keyword>
<dbReference type="Proteomes" id="UP000789595">
    <property type="component" value="Unassembled WGS sequence"/>
</dbReference>
<gene>
    <name evidence="4" type="ORF">PECAL_3P04200</name>
</gene>
<evidence type="ECO:0000256" key="3">
    <source>
        <dbReference type="SAM" id="SignalP"/>
    </source>
</evidence>
<dbReference type="AlphaFoldDB" id="A0A8J2WWQ4"/>
<comment type="caution">
    <text evidence="4">The sequence shown here is derived from an EMBL/GenBank/DDBJ whole genome shotgun (WGS) entry which is preliminary data.</text>
</comment>
<accession>A0A8J2WWQ4</accession>
<evidence type="ECO:0000313" key="5">
    <source>
        <dbReference type="Proteomes" id="UP000789595"/>
    </source>
</evidence>
<feature type="chain" id="PRO_5035246161" evidence="3">
    <location>
        <begin position="17"/>
        <end position="320"/>
    </location>
</feature>
<sequence>MMHLRLWSLMMTAASALKASWTKAPSGPSARSGACAAADGAGAYLFGGYVEQADTSRSVTNDLWRFYGGEWRLVAPAGADAPPPRLCATLAHTGDALVLMGGWDGADGFFDDVWTFREGAWAREAATLPGPRSRHAACTLPDGRVVAVTHREVFVYDPSDGSVTTQPTTGPPPSARGLHAMARVGAHSVVVTCGAAQSGEMTGDAYVLDCDTWEWRALSATGPEPRAAGAAAPLDDNRVLLVGGAARLAPPLAGLAPLDDVWCLDVVADAWTRVETNAGFGPRNAHVLCRLGDGGFVVNGGWVPFVRTYDDTLRLEVDSS</sequence>
<evidence type="ECO:0000256" key="1">
    <source>
        <dbReference type="ARBA" id="ARBA00022441"/>
    </source>
</evidence>
<keyword evidence="1" id="KW-0880">Kelch repeat</keyword>
<feature type="signal peptide" evidence="3">
    <location>
        <begin position="1"/>
        <end position="16"/>
    </location>
</feature>
<dbReference type="InterPro" id="IPR015915">
    <property type="entry name" value="Kelch-typ_b-propeller"/>
</dbReference>
<keyword evidence="2" id="KW-0677">Repeat</keyword>
<proteinExistence type="predicted"/>
<reference evidence="4" key="1">
    <citation type="submission" date="2021-11" db="EMBL/GenBank/DDBJ databases">
        <authorList>
            <consortium name="Genoscope - CEA"/>
            <person name="William W."/>
        </authorList>
    </citation>
    <scope>NUCLEOTIDE SEQUENCE</scope>
</reference>
<evidence type="ECO:0000256" key="2">
    <source>
        <dbReference type="ARBA" id="ARBA00022737"/>
    </source>
</evidence>
<dbReference type="EMBL" id="CAKKNE010000003">
    <property type="protein sequence ID" value="CAH0370524.1"/>
    <property type="molecule type" value="Genomic_DNA"/>
</dbReference>
<keyword evidence="3" id="KW-0732">Signal</keyword>
<evidence type="ECO:0000313" key="4">
    <source>
        <dbReference type="EMBL" id="CAH0370524.1"/>
    </source>
</evidence>
<dbReference type="OrthoDB" id="10251809at2759"/>
<dbReference type="Gene3D" id="2.120.10.80">
    <property type="entry name" value="Kelch-type beta propeller"/>
    <property type="match status" value="2"/>
</dbReference>
<dbReference type="SUPFAM" id="SSF50965">
    <property type="entry name" value="Galactose oxidase, central domain"/>
    <property type="match status" value="1"/>
</dbReference>
<protein>
    <submittedName>
        <fullName evidence="4">Uncharacterized protein</fullName>
    </submittedName>
</protein>
<dbReference type="PANTHER" id="PTHR46093">
    <property type="entry name" value="ACYL-COA-BINDING DOMAIN-CONTAINING PROTEIN 5"/>
    <property type="match status" value="1"/>
</dbReference>
<organism evidence="4 5">
    <name type="scientific">Pelagomonas calceolata</name>
    <dbReference type="NCBI Taxonomy" id="35677"/>
    <lineage>
        <taxon>Eukaryota</taxon>
        <taxon>Sar</taxon>
        <taxon>Stramenopiles</taxon>
        <taxon>Ochrophyta</taxon>
        <taxon>Pelagophyceae</taxon>
        <taxon>Pelagomonadales</taxon>
        <taxon>Pelagomonadaceae</taxon>
        <taxon>Pelagomonas</taxon>
    </lineage>
</organism>
<dbReference type="InterPro" id="IPR011043">
    <property type="entry name" value="Gal_Oxase/kelch_b-propeller"/>
</dbReference>
<dbReference type="Pfam" id="PF24681">
    <property type="entry name" value="Kelch_KLHDC2_KLHL20_DRC7"/>
    <property type="match status" value="1"/>
</dbReference>
<name>A0A8J2WWQ4_9STRA</name>
<dbReference type="PANTHER" id="PTHR46093:SF18">
    <property type="entry name" value="FIBRONECTIN TYPE-III DOMAIN-CONTAINING PROTEIN"/>
    <property type="match status" value="1"/>
</dbReference>